<evidence type="ECO:0000256" key="1">
    <source>
        <dbReference type="SAM" id="MobiDB-lite"/>
    </source>
</evidence>
<dbReference type="AlphaFoldDB" id="A0A183V9M1"/>
<feature type="compositionally biased region" description="Basic and acidic residues" evidence="1">
    <location>
        <begin position="18"/>
        <end position="39"/>
    </location>
</feature>
<evidence type="ECO:0000313" key="4">
    <source>
        <dbReference type="WBParaSite" id="TCNE_0001744201-mRNA-1"/>
    </source>
</evidence>
<feature type="region of interest" description="Disordered" evidence="1">
    <location>
        <begin position="78"/>
        <end position="100"/>
    </location>
</feature>
<protein>
    <submittedName>
        <fullName evidence="4">Transcription initiation factor TFIID subunit 1</fullName>
    </submittedName>
</protein>
<evidence type="ECO:0000313" key="3">
    <source>
        <dbReference type="Proteomes" id="UP000050794"/>
    </source>
</evidence>
<dbReference type="EMBL" id="UYWY01024446">
    <property type="protein sequence ID" value="VDM48762.1"/>
    <property type="molecule type" value="Genomic_DNA"/>
</dbReference>
<accession>A0A183V9M1</accession>
<sequence length="100" mass="11124">MYWSKGFFPQKFGDAFEEDHPTDPNGRHVKEASNSHSEMDISVAESSGEPSQKQEQIQESSISFQPVVEDPTLKEVDEPSLVRHIGGTAYETPVKTATTK</sequence>
<proteinExistence type="predicted"/>
<evidence type="ECO:0000313" key="2">
    <source>
        <dbReference type="EMBL" id="VDM48762.1"/>
    </source>
</evidence>
<name>A0A183V9M1_TOXCA</name>
<reference evidence="4" key="1">
    <citation type="submission" date="2016-06" db="UniProtKB">
        <authorList>
            <consortium name="WormBaseParasite"/>
        </authorList>
    </citation>
    <scope>IDENTIFICATION</scope>
</reference>
<keyword evidence="3" id="KW-1185">Reference proteome</keyword>
<feature type="region of interest" description="Disordered" evidence="1">
    <location>
        <begin position="1"/>
        <end position="65"/>
    </location>
</feature>
<gene>
    <name evidence="2" type="ORF">TCNE_LOCUS17441</name>
</gene>
<dbReference type="WBParaSite" id="TCNE_0001744201-mRNA-1">
    <property type="protein sequence ID" value="TCNE_0001744201-mRNA-1"/>
    <property type="gene ID" value="TCNE_0001744201"/>
</dbReference>
<feature type="compositionally biased region" description="Low complexity" evidence="1">
    <location>
        <begin position="51"/>
        <end position="63"/>
    </location>
</feature>
<reference evidence="2 3" key="2">
    <citation type="submission" date="2018-11" db="EMBL/GenBank/DDBJ databases">
        <authorList>
            <consortium name="Pathogen Informatics"/>
        </authorList>
    </citation>
    <scope>NUCLEOTIDE SEQUENCE [LARGE SCALE GENOMIC DNA]</scope>
</reference>
<organism evidence="3 4">
    <name type="scientific">Toxocara canis</name>
    <name type="common">Canine roundworm</name>
    <dbReference type="NCBI Taxonomy" id="6265"/>
    <lineage>
        <taxon>Eukaryota</taxon>
        <taxon>Metazoa</taxon>
        <taxon>Ecdysozoa</taxon>
        <taxon>Nematoda</taxon>
        <taxon>Chromadorea</taxon>
        <taxon>Rhabditida</taxon>
        <taxon>Spirurina</taxon>
        <taxon>Ascaridomorpha</taxon>
        <taxon>Ascaridoidea</taxon>
        <taxon>Toxocaridae</taxon>
        <taxon>Toxocara</taxon>
    </lineage>
</organism>
<dbReference type="Proteomes" id="UP000050794">
    <property type="component" value="Unassembled WGS sequence"/>
</dbReference>